<dbReference type="PRINTS" id="PR00759">
    <property type="entry name" value="BASICPTASE"/>
</dbReference>
<dbReference type="SMART" id="SM00131">
    <property type="entry name" value="KU"/>
    <property type="match status" value="1"/>
</dbReference>
<name>A0ABD0JS51_9CAEN</name>
<dbReference type="CDD" id="cd00109">
    <property type="entry name" value="Kunitz-type"/>
    <property type="match status" value="1"/>
</dbReference>
<dbReference type="PROSITE" id="PS00280">
    <property type="entry name" value="BPTI_KUNITZ_1"/>
    <property type="match status" value="1"/>
</dbReference>
<reference evidence="6 7" key="1">
    <citation type="journal article" date="2023" name="Sci. Data">
        <title>Genome assembly of the Korean intertidal mud-creeper Batillaria attramentaria.</title>
        <authorList>
            <person name="Patra A.K."/>
            <person name="Ho P.T."/>
            <person name="Jun S."/>
            <person name="Lee S.J."/>
            <person name="Kim Y."/>
            <person name="Won Y.J."/>
        </authorList>
    </citation>
    <scope>NUCLEOTIDE SEQUENCE [LARGE SCALE GENOMIC DNA]</scope>
    <source>
        <strain evidence="6">Wonlab-2016</strain>
    </source>
</reference>
<evidence type="ECO:0000256" key="1">
    <source>
        <dbReference type="ARBA" id="ARBA00022690"/>
    </source>
</evidence>
<evidence type="ECO:0000256" key="3">
    <source>
        <dbReference type="ARBA" id="ARBA00023157"/>
    </source>
</evidence>
<dbReference type="PANTHER" id="PTHR10083">
    <property type="entry name" value="KUNITZ-TYPE PROTEASE INHIBITOR-RELATED"/>
    <property type="match status" value="1"/>
</dbReference>
<dbReference type="GO" id="GO:0004867">
    <property type="term" value="F:serine-type endopeptidase inhibitor activity"/>
    <property type="evidence" value="ECO:0007669"/>
    <property type="project" value="UniProtKB-KW"/>
</dbReference>
<feature type="chain" id="PRO_5044826636" description="BPTI/Kunitz inhibitor domain-containing protein" evidence="4">
    <location>
        <begin position="19"/>
        <end position="73"/>
    </location>
</feature>
<evidence type="ECO:0000313" key="7">
    <source>
        <dbReference type="Proteomes" id="UP001519460"/>
    </source>
</evidence>
<dbReference type="InterPro" id="IPR050098">
    <property type="entry name" value="TFPI/VKTCI-like"/>
</dbReference>
<dbReference type="Gene3D" id="4.10.410.10">
    <property type="entry name" value="Pancreatic trypsin inhibitor Kunitz domain"/>
    <property type="match status" value="1"/>
</dbReference>
<dbReference type="SUPFAM" id="SSF57362">
    <property type="entry name" value="BPTI-like"/>
    <property type="match status" value="1"/>
</dbReference>
<evidence type="ECO:0000256" key="4">
    <source>
        <dbReference type="SAM" id="SignalP"/>
    </source>
</evidence>
<dbReference type="Proteomes" id="UP001519460">
    <property type="component" value="Unassembled WGS sequence"/>
</dbReference>
<evidence type="ECO:0000259" key="5">
    <source>
        <dbReference type="PROSITE" id="PS50279"/>
    </source>
</evidence>
<gene>
    <name evidence="6" type="ORF">BaRGS_00031254</name>
</gene>
<comment type="caution">
    <text evidence="6">The sequence shown here is derived from an EMBL/GenBank/DDBJ whole genome shotgun (WGS) entry which is preliminary data.</text>
</comment>
<proteinExistence type="predicted"/>
<dbReference type="InterPro" id="IPR036880">
    <property type="entry name" value="Kunitz_BPTI_sf"/>
</dbReference>
<dbReference type="AlphaFoldDB" id="A0ABD0JS51"/>
<dbReference type="PANTHER" id="PTHR10083:SF328">
    <property type="entry name" value="TISSUE FACTOR PATHWAY INHIBITOR"/>
    <property type="match status" value="1"/>
</dbReference>
<dbReference type="InterPro" id="IPR020901">
    <property type="entry name" value="Prtase_inh_Kunz-CS"/>
</dbReference>
<dbReference type="PROSITE" id="PS50279">
    <property type="entry name" value="BPTI_KUNITZ_2"/>
    <property type="match status" value="1"/>
</dbReference>
<sequence length="73" mass="8262">MNMIVVFILATLLVTCQARCVEEPEQGPCEGLFPRYFFNPATRNCEEFTYGGCQGNDNNFLSLRECVITCMIV</sequence>
<feature type="domain" description="BPTI/Kunitz inhibitor" evidence="5">
    <location>
        <begin position="20"/>
        <end position="70"/>
    </location>
</feature>
<keyword evidence="2" id="KW-0722">Serine protease inhibitor</keyword>
<dbReference type="EMBL" id="JACVVK020000348">
    <property type="protein sequence ID" value="KAK7477490.1"/>
    <property type="molecule type" value="Genomic_DNA"/>
</dbReference>
<feature type="signal peptide" evidence="4">
    <location>
        <begin position="1"/>
        <end position="18"/>
    </location>
</feature>
<protein>
    <recommendedName>
        <fullName evidence="5">BPTI/Kunitz inhibitor domain-containing protein</fullName>
    </recommendedName>
</protein>
<evidence type="ECO:0000256" key="2">
    <source>
        <dbReference type="ARBA" id="ARBA00022900"/>
    </source>
</evidence>
<keyword evidence="3" id="KW-1015">Disulfide bond</keyword>
<keyword evidence="7" id="KW-1185">Reference proteome</keyword>
<dbReference type="Pfam" id="PF00014">
    <property type="entry name" value="Kunitz_BPTI"/>
    <property type="match status" value="1"/>
</dbReference>
<keyword evidence="1" id="KW-0646">Protease inhibitor</keyword>
<keyword evidence="4" id="KW-0732">Signal</keyword>
<accession>A0ABD0JS51</accession>
<dbReference type="FunFam" id="4.10.410.10:FF:000004">
    <property type="entry name" value="Tissue factor pathway inhibitor"/>
    <property type="match status" value="1"/>
</dbReference>
<evidence type="ECO:0000313" key="6">
    <source>
        <dbReference type="EMBL" id="KAK7477490.1"/>
    </source>
</evidence>
<organism evidence="6 7">
    <name type="scientific">Batillaria attramentaria</name>
    <dbReference type="NCBI Taxonomy" id="370345"/>
    <lineage>
        <taxon>Eukaryota</taxon>
        <taxon>Metazoa</taxon>
        <taxon>Spiralia</taxon>
        <taxon>Lophotrochozoa</taxon>
        <taxon>Mollusca</taxon>
        <taxon>Gastropoda</taxon>
        <taxon>Caenogastropoda</taxon>
        <taxon>Sorbeoconcha</taxon>
        <taxon>Cerithioidea</taxon>
        <taxon>Batillariidae</taxon>
        <taxon>Batillaria</taxon>
    </lineage>
</organism>
<dbReference type="InterPro" id="IPR002223">
    <property type="entry name" value="Kunitz_BPTI"/>
</dbReference>